<name>A0A0C1QQL1_9GAMM</name>
<keyword evidence="4" id="KW-0408">Iron</keyword>
<evidence type="ECO:0000256" key="5">
    <source>
        <dbReference type="ARBA" id="ARBA00023014"/>
    </source>
</evidence>
<proteinExistence type="inferred from homology"/>
<dbReference type="InterPro" id="IPR001055">
    <property type="entry name" value="Adrenodoxin-like"/>
</dbReference>
<evidence type="ECO:0000256" key="1">
    <source>
        <dbReference type="ARBA" id="ARBA00010914"/>
    </source>
</evidence>
<protein>
    <recommendedName>
        <fullName evidence="8">2Fe-2S ferredoxin-type domain-containing protein</fullName>
    </recommendedName>
</protein>
<evidence type="ECO:0000313" key="10">
    <source>
        <dbReference type="Proteomes" id="UP000031327"/>
    </source>
</evidence>
<evidence type="ECO:0000259" key="8">
    <source>
        <dbReference type="PROSITE" id="PS51085"/>
    </source>
</evidence>
<dbReference type="EMBL" id="JWIC01000005">
    <property type="protein sequence ID" value="KID57362.1"/>
    <property type="molecule type" value="Genomic_DNA"/>
</dbReference>
<evidence type="ECO:0000313" key="9">
    <source>
        <dbReference type="EMBL" id="KID57362.1"/>
    </source>
</evidence>
<dbReference type="InterPro" id="IPR036010">
    <property type="entry name" value="2Fe-2S_ferredoxin-like_sf"/>
</dbReference>
<comment type="caution">
    <text evidence="9">The sequence shown here is derived from an EMBL/GenBank/DDBJ whole genome shotgun (WGS) entry which is preliminary data.</text>
</comment>
<evidence type="ECO:0000256" key="7">
    <source>
        <dbReference type="ARBA" id="ARBA00034078"/>
    </source>
</evidence>
<gene>
    <name evidence="9" type="ORF">JF50_09095</name>
</gene>
<dbReference type="GO" id="GO:0140647">
    <property type="term" value="P:P450-containing electron transport chain"/>
    <property type="evidence" value="ECO:0007669"/>
    <property type="project" value="InterPro"/>
</dbReference>
<keyword evidence="2" id="KW-0001">2Fe-2S</keyword>
<dbReference type="InterPro" id="IPR018298">
    <property type="entry name" value="Adrenodoxin_Fe-S_BS"/>
</dbReference>
<dbReference type="SUPFAM" id="SSF54292">
    <property type="entry name" value="2Fe-2S ferredoxin-like"/>
    <property type="match status" value="1"/>
</dbReference>
<dbReference type="GO" id="GO:0051537">
    <property type="term" value="F:2 iron, 2 sulfur cluster binding"/>
    <property type="evidence" value="ECO:0007669"/>
    <property type="project" value="UniProtKB-KW"/>
</dbReference>
<feature type="domain" description="2Fe-2S ferredoxin-type" evidence="8">
    <location>
        <begin position="2"/>
        <end position="105"/>
    </location>
</feature>
<dbReference type="PROSITE" id="PS00814">
    <property type="entry name" value="ADX"/>
    <property type="match status" value="1"/>
</dbReference>
<keyword evidence="3" id="KW-0479">Metal-binding</keyword>
<dbReference type="InterPro" id="IPR001041">
    <property type="entry name" value="2Fe-2S_ferredoxin-type"/>
</dbReference>
<evidence type="ECO:0000256" key="3">
    <source>
        <dbReference type="ARBA" id="ARBA00022723"/>
    </source>
</evidence>
<comment type="similarity">
    <text evidence="1">Belongs to the adrenodoxin/putidaredoxin family.</text>
</comment>
<evidence type="ECO:0000256" key="2">
    <source>
        <dbReference type="ARBA" id="ARBA00022714"/>
    </source>
</evidence>
<dbReference type="OrthoDB" id="9799640at2"/>
<evidence type="ECO:0000256" key="4">
    <source>
        <dbReference type="ARBA" id="ARBA00023004"/>
    </source>
</evidence>
<dbReference type="Gene3D" id="3.10.20.30">
    <property type="match status" value="1"/>
</dbReference>
<dbReference type="GO" id="GO:0046872">
    <property type="term" value="F:metal ion binding"/>
    <property type="evidence" value="ECO:0007669"/>
    <property type="project" value="UniProtKB-KW"/>
</dbReference>
<dbReference type="Pfam" id="PF00111">
    <property type="entry name" value="Fer2"/>
    <property type="match status" value="1"/>
</dbReference>
<dbReference type="GO" id="GO:0009055">
    <property type="term" value="F:electron transfer activity"/>
    <property type="evidence" value="ECO:0007669"/>
    <property type="project" value="TreeGrafter"/>
</dbReference>
<reference evidence="9 10" key="1">
    <citation type="submission" date="2014-12" db="EMBL/GenBank/DDBJ databases">
        <title>Draft Genome Sequence of Pseudoalteromonas luteoviolacea HI1.</title>
        <authorList>
            <person name="Asahina A.Y."/>
            <person name="Hadfield M.G."/>
        </authorList>
    </citation>
    <scope>NUCLEOTIDE SEQUENCE [LARGE SCALE GENOMIC DNA]</scope>
    <source>
        <strain evidence="9 10">HI1</strain>
    </source>
</reference>
<dbReference type="AlphaFoldDB" id="A0A0C1QQL1"/>
<organism evidence="9 10">
    <name type="scientific">Pseudoalteromonas luteoviolacea</name>
    <dbReference type="NCBI Taxonomy" id="43657"/>
    <lineage>
        <taxon>Bacteria</taxon>
        <taxon>Pseudomonadati</taxon>
        <taxon>Pseudomonadota</taxon>
        <taxon>Gammaproteobacteria</taxon>
        <taxon>Alteromonadales</taxon>
        <taxon>Pseudoalteromonadaceae</taxon>
        <taxon>Pseudoalteromonas</taxon>
    </lineage>
</organism>
<sequence>MPEITFVDFAGNETKVDVPNGTSLMQAAMENMVEGIEAECGGSGSCATCHCYLTTDWQGKIAEPDSSESDMLEMVSEPTDLSRLSCQVLVSDEHHGLQVHLPESQY</sequence>
<dbReference type="CDD" id="cd00207">
    <property type="entry name" value="fer2"/>
    <property type="match status" value="1"/>
</dbReference>
<dbReference type="PROSITE" id="PS51085">
    <property type="entry name" value="2FE2S_FER_2"/>
    <property type="match status" value="1"/>
</dbReference>
<keyword evidence="5" id="KW-0411">Iron-sulfur</keyword>
<dbReference type="PANTHER" id="PTHR23426:SF65">
    <property type="entry name" value="FERREDOXIN-2, MITOCHONDRIAL"/>
    <property type="match status" value="1"/>
</dbReference>
<dbReference type="InterPro" id="IPR012675">
    <property type="entry name" value="Beta-grasp_dom_sf"/>
</dbReference>
<comment type="cofactor">
    <cofactor evidence="7">
        <name>[2Fe-2S] cluster</name>
        <dbReference type="ChEBI" id="CHEBI:190135"/>
    </cofactor>
</comment>
<dbReference type="PRINTS" id="PR00355">
    <property type="entry name" value="ADRENODOXIN"/>
</dbReference>
<dbReference type="PANTHER" id="PTHR23426">
    <property type="entry name" value="FERREDOXIN/ADRENODOXIN"/>
    <property type="match status" value="1"/>
</dbReference>
<dbReference type="Proteomes" id="UP000031327">
    <property type="component" value="Unassembled WGS sequence"/>
</dbReference>
<accession>A0A0C1QQL1</accession>
<keyword evidence="6" id="KW-0830">Ubiquinone</keyword>
<evidence type="ECO:0000256" key="6">
    <source>
        <dbReference type="ARBA" id="ARBA00023075"/>
    </source>
</evidence>